<accession>A0A1H7DA35</accession>
<keyword evidence="3" id="KW-1185">Reference proteome</keyword>
<dbReference type="InterPro" id="IPR003741">
    <property type="entry name" value="LUD_dom"/>
</dbReference>
<dbReference type="Proteomes" id="UP000199662">
    <property type="component" value="Unassembled WGS sequence"/>
</dbReference>
<name>A0A1H7DA35_9FIRM</name>
<dbReference type="PANTHER" id="PTHR36179">
    <property type="entry name" value="LUD_DOM DOMAIN-CONTAINING PROTEIN"/>
    <property type="match status" value="1"/>
</dbReference>
<reference evidence="3" key="1">
    <citation type="submission" date="2016-10" db="EMBL/GenBank/DDBJ databases">
        <authorList>
            <person name="Varghese N."/>
            <person name="Submissions S."/>
        </authorList>
    </citation>
    <scope>NUCLEOTIDE SEQUENCE [LARGE SCALE GENOMIC DNA]</scope>
    <source>
        <strain evidence="3">DSM 2179</strain>
    </source>
</reference>
<protein>
    <submittedName>
        <fullName evidence="2">Uncharacterized ACR, YkgG family COG1556</fullName>
    </submittedName>
</protein>
<evidence type="ECO:0000313" key="3">
    <source>
        <dbReference type="Proteomes" id="UP000199662"/>
    </source>
</evidence>
<dbReference type="Pfam" id="PF02589">
    <property type="entry name" value="LUD_dom"/>
    <property type="match status" value="1"/>
</dbReference>
<gene>
    <name evidence="2" type="ORF">SAMN05660742_13010</name>
</gene>
<evidence type="ECO:0000313" key="2">
    <source>
        <dbReference type="EMBL" id="SEJ96442.1"/>
    </source>
</evidence>
<sequence>MSLLETCQKSLLKNNFNCEIAENVVEASTFIKNIIMDIKPQTVSYGDSETLKSTGILEYCKTCSDFTFIDTFNPDESFKEQLVRKKEALTVDLFLTGTNAVTLDGILVNLDMIGNRIGGITFGPKKVILTVSLNKIVQDLDAAFKKVREYTAPKNAARHPDLKTPCITMNKCMNCSSPRRICNSWSIIEKSYPKGRITVIIIKDELGI</sequence>
<proteinExistence type="predicted"/>
<dbReference type="PANTHER" id="PTHR36179:SF2">
    <property type="entry name" value="LUD DOMAIN-CONTAINING PROTEIN"/>
    <property type="match status" value="1"/>
</dbReference>
<dbReference type="STRING" id="84035.SAMN05660742_13010"/>
<evidence type="ECO:0000259" key="1">
    <source>
        <dbReference type="Pfam" id="PF02589"/>
    </source>
</evidence>
<organism evidence="2 3">
    <name type="scientific">Propionispira arboris</name>
    <dbReference type="NCBI Taxonomy" id="84035"/>
    <lineage>
        <taxon>Bacteria</taxon>
        <taxon>Bacillati</taxon>
        <taxon>Bacillota</taxon>
        <taxon>Negativicutes</taxon>
        <taxon>Selenomonadales</taxon>
        <taxon>Selenomonadaceae</taxon>
        <taxon>Propionispira</taxon>
    </lineage>
</organism>
<dbReference type="RefSeq" id="WP_091835834.1">
    <property type="nucleotide sequence ID" value="NZ_FNZK01000030.1"/>
</dbReference>
<dbReference type="AlphaFoldDB" id="A0A1H7DA35"/>
<dbReference type="EMBL" id="FNZK01000030">
    <property type="protein sequence ID" value="SEJ96442.1"/>
    <property type="molecule type" value="Genomic_DNA"/>
</dbReference>
<feature type="domain" description="LUD" evidence="1">
    <location>
        <begin position="7"/>
        <end position="202"/>
    </location>
</feature>